<evidence type="ECO:0000256" key="9">
    <source>
        <dbReference type="SAM" id="Phobius"/>
    </source>
</evidence>
<dbReference type="PANTHER" id="PTHR12733">
    <property type="entry name" value="MITOCHONDRIAL ATP SYNTHASE B CHAIN"/>
    <property type="match status" value="1"/>
</dbReference>
<comment type="subunit">
    <text evidence="8">F-type ATPases have 2 components, CF(1) - the catalytic core - and CF(0) - the membrane proton channel. CF(1) and CF(0) have multiple subunits.</text>
</comment>
<evidence type="ECO:0000256" key="5">
    <source>
        <dbReference type="ARBA" id="ARBA00023065"/>
    </source>
</evidence>
<dbReference type="GO" id="GO:0015078">
    <property type="term" value="F:proton transmembrane transporter activity"/>
    <property type="evidence" value="ECO:0007669"/>
    <property type="project" value="UniProtKB-UniRule"/>
</dbReference>
<evidence type="ECO:0000256" key="7">
    <source>
        <dbReference type="ARBA" id="ARBA00023136"/>
    </source>
</evidence>
<dbReference type="Pfam" id="PF05405">
    <property type="entry name" value="Mt_ATP-synt_B"/>
    <property type="match status" value="1"/>
</dbReference>
<keyword evidence="6 8" id="KW-0496">Mitochondrion</keyword>
<geneLocation type="mitochondrion" evidence="10"/>
<dbReference type="GO" id="GO:0045259">
    <property type="term" value="C:proton-transporting ATP synthase complex"/>
    <property type="evidence" value="ECO:0007669"/>
    <property type="project" value="UniProtKB-KW"/>
</dbReference>
<evidence type="ECO:0000256" key="3">
    <source>
        <dbReference type="ARBA" id="ARBA00022781"/>
    </source>
</evidence>
<keyword evidence="2 8" id="KW-0138">CF(0)</keyword>
<keyword evidence="1 8" id="KW-0813">Transport</keyword>
<dbReference type="GO" id="GO:0015986">
    <property type="term" value="P:proton motive force-driven ATP synthesis"/>
    <property type="evidence" value="ECO:0007669"/>
    <property type="project" value="UniProtKB-UniRule"/>
</dbReference>
<comment type="subcellular location">
    <subcellularLocation>
        <location evidence="8">Mitochondrion</location>
    </subcellularLocation>
    <subcellularLocation>
        <location evidence="8">Mitochondrion inner membrane</location>
    </subcellularLocation>
</comment>
<reference evidence="10" key="1">
    <citation type="submission" date="2017-12" db="EMBL/GenBank/DDBJ databases">
        <title>Comparative mitochondrial genomics of cryptophyte algae: gene shuffling and dynamic mobile genetic elements.</title>
        <authorList>
            <person name="Kim J.I."/>
            <person name="Yoon H.S."/>
            <person name="Yi G."/>
            <person name="Shin W."/>
            <person name="Archibald J.M."/>
        </authorList>
    </citation>
    <scope>NUCLEOTIDE SEQUENCE</scope>
    <source>
        <strain evidence="10">FBCC300012D</strain>
    </source>
</reference>
<dbReference type="AlphaFoldDB" id="A0A2P1G8G4"/>
<keyword evidence="4 8" id="KW-0999">Mitochondrion inner membrane</keyword>
<dbReference type="PANTHER" id="PTHR12733:SF3">
    <property type="entry name" value="ATP SYNTHASE F(0) COMPLEX SUBUNIT B1, MITOCHONDRIAL"/>
    <property type="match status" value="1"/>
</dbReference>
<keyword evidence="3 8" id="KW-0375">Hydrogen ion transport</keyword>
<keyword evidence="7 8" id="KW-0472">Membrane</keyword>
<dbReference type="GO" id="GO:0005743">
    <property type="term" value="C:mitochondrial inner membrane"/>
    <property type="evidence" value="ECO:0007669"/>
    <property type="project" value="UniProtKB-SubCell"/>
</dbReference>
<dbReference type="GeneID" id="36496271"/>
<dbReference type="InterPro" id="IPR013837">
    <property type="entry name" value="ATP_synth_F0_suB"/>
</dbReference>
<sequence length="180" mass="21017">MNLKTSFLITLLLLIGLSKEILVFNEEILVLFSFGIFIFLVYNFGSTMISSELDSRAVKIQEEFAYYRDMQEKTLTHLISYHKKQRLLSDEIKFIFLIVKKDIDLLILTYSKLFVKSFYNTIEEKLKKVVANESKFSSLLQAKISNEVYFFLISKYSSNKDKKNSGILLNNSINYLSNIK</sequence>
<comment type="similarity">
    <text evidence="8">Belongs to the eukaryotic ATPase B chain family.</text>
</comment>
<evidence type="ECO:0000256" key="6">
    <source>
        <dbReference type="ARBA" id="ARBA00023128"/>
    </source>
</evidence>
<evidence type="ECO:0000256" key="1">
    <source>
        <dbReference type="ARBA" id="ARBA00022448"/>
    </source>
</evidence>
<evidence type="ECO:0000256" key="2">
    <source>
        <dbReference type="ARBA" id="ARBA00022547"/>
    </source>
</evidence>
<dbReference type="RefSeq" id="YP_009476730.1">
    <property type="nucleotide sequence ID" value="NC_037454.1"/>
</dbReference>
<accession>A0A2P1G8G4</accession>
<name>A0A2P1G8G4_9CRYP</name>
<evidence type="ECO:0000313" key="10">
    <source>
        <dbReference type="EMBL" id="AVM81223.1"/>
    </source>
</evidence>
<evidence type="ECO:0000256" key="4">
    <source>
        <dbReference type="ARBA" id="ARBA00022792"/>
    </source>
</evidence>
<keyword evidence="9" id="KW-0812">Transmembrane</keyword>
<keyword evidence="5 8" id="KW-0406">Ion transport</keyword>
<dbReference type="EMBL" id="MG680942">
    <property type="protein sequence ID" value="AVM81223.1"/>
    <property type="molecule type" value="Genomic_DNA"/>
</dbReference>
<gene>
    <name evidence="10" type="primary">atp4</name>
    <name evidence="10" type="ORF">CplaMt_p005</name>
</gene>
<feature type="transmembrane region" description="Helical" evidence="9">
    <location>
        <begin position="28"/>
        <end position="49"/>
    </location>
</feature>
<dbReference type="InterPro" id="IPR008688">
    <property type="entry name" value="ATP_synth_Bsub_B/MI25"/>
</dbReference>
<evidence type="ECO:0000256" key="8">
    <source>
        <dbReference type="RuleBase" id="RU368017"/>
    </source>
</evidence>
<keyword evidence="9" id="KW-1133">Transmembrane helix</keyword>
<proteinExistence type="inferred from homology"/>
<organism evidence="10">
    <name type="scientific">Cryptomonas curvata</name>
    <dbReference type="NCBI Taxonomy" id="233186"/>
    <lineage>
        <taxon>Eukaryota</taxon>
        <taxon>Cryptophyceae</taxon>
        <taxon>Cryptomonadales</taxon>
        <taxon>Cryptomonadaceae</taxon>
        <taxon>Cryptomonas</taxon>
    </lineage>
</organism>
<protein>
    <recommendedName>
        <fullName evidence="8">ATP synthase subunit b</fullName>
    </recommendedName>
</protein>
<comment type="function">
    <text evidence="8">Subunit b, of the mitochondrial membrane ATP synthase complex (F(1)F(0) ATP synthase or Complex V) that produces ATP from ADP in the presence of a proton gradient across the membrane which is generated by electron transport complexes of the respiratory chain. ATP synthase complex consist of a soluble F(1) head domain - the catalytic core - and a membrane F(1) domain - the membrane proton channel. These two domains are linked by a central stalk rotating inside the F(1) region and a stationary peripheral stalk. During catalysis, ATP synthesis in the catalytic domain of F(1) is coupled via a rotary mechanism of the central stalk subunits to proton translocation. In vivo, can only synthesize ATP although its ATP hydrolase activity can be activated artificially in vitro. Part of the complex F(0) domain. Part of the complex F(0) domain and the peripheric stalk, which acts as a stator to hold the catalytic alpha(3)beta(3) subcomplex and subunit a/ATP6 static relative to the rotary elements.</text>
</comment>